<protein>
    <submittedName>
        <fullName evidence="1">Uncharacterized protein</fullName>
    </submittedName>
</protein>
<feature type="non-terminal residue" evidence="1">
    <location>
        <position position="45"/>
    </location>
</feature>
<name>X0TFL5_9ZZZZ</name>
<dbReference type="EMBL" id="BARS01019042">
    <property type="protein sequence ID" value="GAF86942.1"/>
    <property type="molecule type" value="Genomic_DNA"/>
</dbReference>
<organism evidence="1">
    <name type="scientific">marine sediment metagenome</name>
    <dbReference type="NCBI Taxonomy" id="412755"/>
    <lineage>
        <taxon>unclassified sequences</taxon>
        <taxon>metagenomes</taxon>
        <taxon>ecological metagenomes</taxon>
    </lineage>
</organism>
<gene>
    <name evidence="1" type="ORF">S01H1_30897</name>
</gene>
<proteinExistence type="predicted"/>
<comment type="caution">
    <text evidence="1">The sequence shown here is derived from an EMBL/GenBank/DDBJ whole genome shotgun (WGS) entry which is preliminary data.</text>
</comment>
<sequence>MPEIYKERIIKLLKHRDYTPLKLARLAKALGVSSEDYPQFKFAFE</sequence>
<accession>X0TFL5</accession>
<evidence type="ECO:0000313" key="1">
    <source>
        <dbReference type="EMBL" id="GAF86942.1"/>
    </source>
</evidence>
<dbReference type="AlphaFoldDB" id="X0TFL5"/>
<reference evidence="1" key="1">
    <citation type="journal article" date="2014" name="Front. Microbiol.">
        <title>High frequency of phylogenetically diverse reductive dehalogenase-homologous genes in deep subseafloor sedimentary metagenomes.</title>
        <authorList>
            <person name="Kawai M."/>
            <person name="Futagami T."/>
            <person name="Toyoda A."/>
            <person name="Takaki Y."/>
            <person name="Nishi S."/>
            <person name="Hori S."/>
            <person name="Arai W."/>
            <person name="Tsubouchi T."/>
            <person name="Morono Y."/>
            <person name="Uchiyama I."/>
            <person name="Ito T."/>
            <person name="Fujiyama A."/>
            <person name="Inagaki F."/>
            <person name="Takami H."/>
        </authorList>
    </citation>
    <scope>NUCLEOTIDE SEQUENCE</scope>
    <source>
        <strain evidence="1">Expedition CK06-06</strain>
    </source>
</reference>